<dbReference type="EMBL" id="JAGDYL010000019">
    <property type="protein sequence ID" value="MBO1805828.1"/>
    <property type="molecule type" value="Genomic_DNA"/>
</dbReference>
<feature type="transmembrane region" description="Helical" evidence="1">
    <location>
        <begin position="58"/>
        <end position="79"/>
    </location>
</feature>
<gene>
    <name evidence="2" type="ORF">J4H91_10960</name>
</gene>
<keyword evidence="1" id="KW-0812">Transmembrane</keyword>
<protein>
    <submittedName>
        <fullName evidence="2">Uncharacterized protein</fullName>
    </submittedName>
</protein>
<keyword evidence="1" id="KW-0472">Membrane</keyword>
<accession>A0A939LZK0</accession>
<organism evidence="2 3">
    <name type="scientific">Leucobacter ruminantium</name>
    <dbReference type="NCBI Taxonomy" id="1289170"/>
    <lineage>
        <taxon>Bacteria</taxon>
        <taxon>Bacillati</taxon>
        <taxon>Actinomycetota</taxon>
        <taxon>Actinomycetes</taxon>
        <taxon>Micrococcales</taxon>
        <taxon>Microbacteriaceae</taxon>
        <taxon>Leucobacter</taxon>
    </lineage>
</organism>
<evidence type="ECO:0000313" key="2">
    <source>
        <dbReference type="EMBL" id="MBO1805828.1"/>
    </source>
</evidence>
<keyword evidence="1" id="KW-1133">Transmembrane helix</keyword>
<dbReference type="AlphaFoldDB" id="A0A939LZK0"/>
<dbReference type="RefSeq" id="WP_208046298.1">
    <property type="nucleotide sequence ID" value="NZ_JAGDYL010000019.1"/>
</dbReference>
<name>A0A939LZK0_9MICO</name>
<keyword evidence="3" id="KW-1185">Reference proteome</keyword>
<dbReference type="Proteomes" id="UP000664398">
    <property type="component" value="Unassembled WGS sequence"/>
</dbReference>
<comment type="caution">
    <text evidence="2">The sequence shown here is derived from an EMBL/GenBank/DDBJ whole genome shotgun (WGS) entry which is preliminary data.</text>
</comment>
<evidence type="ECO:0000256" key="1">
    <source>
        <dbReference type="SAM" id="Phobius"/>
    </source>
</evidence>
<feature type="transmembrane region" description="Helical" evidence="1">
    <location>
        <begin position="26"/>
        <end position="46"/>
    </location>
</feature>
<reference evidence="2" key="1">
    <citation type="submission" date="2021-03" db="EMBL/GenBank/DDBJ databases">
        <title>Leucobacter chromiisoli sp. nov., isolated from chromium-containing soil of chemical plant.</title>
        <authorList>
            <person name="Xu Z."/>
        </authorList>
    </citation>
    <scope>NUCLEOTIDE SEQUENCE</scope>
    <source>
        <strain evidence="2">A2</strain>
    </source>
</reference>
<evidence type="ECO:0000313" key="3">
    <source>
        <dbReference type="Proteomes" id="UP000664398"/>
    </source>
</evidence>
<proteinExistence type="predicted"/>
<sequence>MTHAAPEEITPNVVIPDPAVRRRVGVALYLVSLAAGLATLLFAFFPELAAGTDIPTRAVAFVTAAVTLLSSAFGLVVTLPNVPRT</sequence>